<organism evidence="1 2">
    <name type="scientific">Boeremia exigua</name>
    <dbReference type="NCBI Taxonomy" id="749465"/>
    <lineage>
        <taxon>Eukaryota</taxon>
        <taxon>Fungi</taxon>
        <taxon>Dikarya</taxon>
        <taxon>Ascomycota</taxon>
        <taxon>Pezizomycotina</taxon>
        <taxon>Dothideomycetes</taxon>
        <taxon>Pleosporomycetidae</taxon>
        <taxon>Pleosporales</taxon>
        <taxon>Pleosporineae</taxon>
        <taxon>Didymellaceae</taxon>
        <taxon>Boeremia</taxon>
    </lineage>
</organism>
<comment type="caution">
    <text evidence="1">The sequence shown here is derived from an EMBL/GenBank/DDBJ whole genome shotgun (WGS) entry which is preliminary data.</text>
</comment>
<dbReference type="EMBL" id="JAPHNI010000121">
    <property type="protein sequence ID" value="KAJ8115815.1"/>
    <property type="molecule type" value="Genomic_DNA"/>
</dbReference>
<proteinExistence type="predicted"/>
<sequence>MSINNFSQTILTTPFDTAAYTYVMFKKKPNIKPLSPLKSSDRRRTADQIISDFGIEIPVDLNTNSEDKTASTAGLTAVRRSILPENALSARFTTTAGPDLKQVSGTIYVGSHEGTGSEQRILWVKVGETMYPTVYTLWHNPKIVPLLYTPLYVVEKLQGGADLMTPGLQRGPPFPQKATKGAVVAIASLEAPTVPMAVGTCLIDVSSLGSTQGMKGHAVETFHWAGDELWSWSTGNKPGRDPPASIDAWDEQEEEDTGLVERTAAVDLDNDGGVSLDVDPTERSKAEQAQGMEGEDAPVNKDFVDVVEDKELTTKGECNGRKGIEQALISLEIDDAFKNAFLYGVRHHMDQNRNQPNFGLDFPLSQSSVMALLVQPFLPTYTPARTASLQIKKTSWKNIKKFIKYLDKQQIAKSKDRDGNEVVILDIDFKDRQVEAFVPYRLPKKDAPTGANTNGKPAAPLAAESSVGQKLKVVSLLRPKEKLAPIFHASKADPRGLYTPQELKQYLIAYIDSEKLVNANNKRLININPQLADALLGSSAADNAALSTGTIARDALAERMVAAASPFHAIIRNDADIADAKPKAGAPPKIQITLETRSGNKTVTKVHGLEPFYIAPQPLADELRKTCAGSTSVDRLQGSSPKAPVMEVLVQGPQKDAIVKALEKRGVNKNWVEVVDKTKGKKK</sequence>
<reference evidence="1" key="1">
    <citation type="submission" date="2022-11" db="EMBL/GenBank/DDBJ databases">
        <title>Genome Sequence of Boeremia exigua.</title>
        <authorList>
            <person name="Buettner E."/>
        </authorList>
    </citation>
    <scope>NUCLEOTIDE SEQUENCE</scope>
    <source>
        <strain evidence="1">CU02</strain>
    </source>
</reference>
<gene>
    <name evidence="1" type="ORF">OPT61_g2626</name>
</gene>
<protein>
    <submittedName>
        <fullName evidence="1">Uncharacterized protein</fullName>
    </submittedName>
</protein>
<dbReference type="Proteomes" id="UP001153331">
    <property type="component" value="Unassembled WGS sequence"/>
</dbReference>
<accession>A0ACC2IKU2</accession>
<evidence type="ECO:0000313" key="2">
    <source>
        <dbReference type="Proteomes" id="UP001153331"/>
    </source>
</evidence>
<name>A0ACC2IKU2_9PLEO</name>
<evidence type="ECO:0000313" key="1">
    <source>
        <dbReference type="EMBL" id="KAJ8115815.1"/>
    </source>
</evidence>
<keyword evidence="2" id="KW-1185">Reference proteome</keyword>